<protein>
    <submittedName>
        <fullName evidence="2 3">Uncharacterized protein</fullName>
    </submittedName>
</protein>
<name>J3NL30_GAET3</name>
<dbReference type="AlphaFoldDB" id="J3NL30"/>
<dbReference type="HOGENOM" id="CLU_1337579_0_0_1"/>
<evidence type="ECO:0000313" key="3">
    <source>
        <dbReference type="EnsemblFungi" id="EJT81997"/>
    </source>
</evidence>
<reference evidence="2" key="3">
    <citation type="submission" date="2010-09" db="EMBL/GenBank/DDBJ databases">
        <title>Annotation of Gaeumannomyces graminis var. tritici R3-111a-1.</title>
        <authorList>
            <consortium name="The Broad Institute Genome Sequencing Platform"/>
            <person name="Ma L.-J."/>
            <person name="Dead R."/>
            <person name="Young S.K."/>
            <person name="Zeng Q."/>
            <person name="Gargeya S."/>
            <person name="Fitzgerald M."/>
            <person name="Haas B."/>
            <person name="Abouelleil A."/>
            <person name="Alvarado L."/>
            <person name="Arachchi H.M."/>
            <person name="Berlin A."/>
            <person name="Brown A."/>
            <person name="Chapman S.B."/>
            <person name="Chen Z."/>
            <person name="Dunbar C."/>
            <person name="Freedman E."/>
            <person name="Gearin G."/>
            <person name="Gellesch M."/>
            <person name="Goldberg J."/>
            <person name="Griggs A."/>
            <person name="Gujja S."/>
            <person name="Heiman D."/>
            <person name="Howarth C."/>
            <person name="Larson L."/>
            <person name="Lui A."/>
            <person name="MacDonald P.J.P."/>
            <person name="Mehta T."/>
            <person name="Montmayeur A."/>
            <person name="Murphy C."/>
            <person name="Neiman D."/>
            <person name="Pearson M."/>
            <person name="Priest M."/>
            <person name="Roberts A."/>
            <person name="Saif S."/>
            <person name="Shea T."/>
            <person name="Shenoy N."/>
            <person name="Sisk P."/>
            <person name="Stolte C."/>
            <person name="Sykes S."/>
            <person name="Yandava C."/>
            <person name="Wortman J."/>
            <person name="Nusbaum C."/>
            <person name="Birren B."/>
        </authorList>
    </citation>
    <scope>NUCLEOTIDE SEQUENCE</scope>
    <source>
        <strain evidence="2">R3-111a-1</strain>
    </source>
</reference>
<dbReference type="EnsemblFungi" id="EJT81997">
    <property type="protein sequence ID" value="EJT81997"/>
    <property type="gene ID" value="GGTG_01971"/>
</dbReference>
<keyword evidence="4" id="KW-1185">Reference proteome</keyword>
<evidence type="ECO:0000313" key="4">
    <source>
        <dbReference type="Proteomes" id="UP000006039"/>
    </source>
</evidence>
<dbReference type="VEuPathDB" id="FungiDB:GGTG_01971"/>
<dbReference type="Proteomes" id="UP000006039">
    <property type="component" value="Unassembled WGS sequence"/>
</dbReference>
<reference evidence="4" key="1">
    <citation type="submission" date="2010-07" db="EMBL/GenBank/DDBJ databases">
        <title>The genome sequence of Gaeumannomyces graminis var. tritici strain R3-111a-1.</title>
        <authorList>
            <consortium name="The Broad Institute Genome Sequencing Platform"/>
            <person name="Ma L.-J."/>
            <person name="Dead R."/>
            <person name="Young S."/>
            <person name="Zeng Q."/>
            <person name="Koehrsen M."/>
            <person name="Alvarado L."/>
            <person name="Berlin A."/>
            <person name="Chapman S.B."/>
            <person name="Chen Z."/>
            <person name="Freedman E."/>
            <person name="Gellesch M."/>
            <person name="Goldberg J."/>
            <person name="Griggs A."/>
            <person name="Gujja S."/>
            <person name="Heilman E.R."/>
            <person name="Heiman D."/>
            <person name="Hepburn T."/>
            <person name="Howarth C."/>
            <person name="Jen D."/>
            <person name="Larson L."/>
            <person name="Mehta T."/>
            <person name="Neiman D."/>
            <person name="Pearson M."/>
            <person name="Roberts A."/>
            <person name="Saif S."/>
            <person name="Shea T."/>
            <person name="Shenoy N."/>
            <person name="Sisk P."/>
            <person name="Stolte C."/>
            <person name="Sykes S."/>
            <person name="Walk T."/>
            <person name="White J."/>
            <person name="Yandava C."/>
            <person name="Haas B."/>
            <person name="Nusbaum C."/>
            <person name="Birren B."/>
        </authorList>
    </citation>
    <scope>NUCLEOTIDE SEQUENCE [LARGE SCALE GENOMIC DNA]</scope>
    <source>
        <strain evidence="4">R3-111a-1</strain>
    </source>
</reference>
<proteinExistence type="predicted"/>
<dbReference type="EMBL" id="GL385395">
    <property type="protein sequence ID" value="EJT81997.1"/>
    <property type="molecule type" value="Genomic_DNA"/>
</dbReference>
<reference evidence="3" key="4">
    <citation type="journal article" date="2015" name="G3 (Bethesda)">
        <title>Genome sequences of three phytopathogenic species of the Magnaporthaceae family of fungi.</title>
        <authorList>
            <person name="Okagaki L.H."/>
            <person name="Nunes C.C."/>
            <person name="Sailsbery J."/>
            <person name="Clay B."/>
            <person name="Brown D."/>
            <person name="John T."/>
            <person name="Oh Y."/>
            <person name="Young N."/>
            <person name="Fitzgerald M."/>
            <person name="Haas B.J."/>
            <person name="Zeng Q."/>
            <person name="Young S."/>
            <person name="Adiconis X."/>
            <person name="Fan L."/>
            <person name="Levin J.Z."/>
            <person name="Mitchell T.K."/>
            <person name="Okubara P.A."/>
            <person name="Farman M.L."/>
            <person name="Kohn L.M."/>
            <person name="Birren B."/>
            <person name="Ma L.-J."/>
            <person name="Dean R.A."/>
        </authorList>
    </citation>
    <scope>NUCLEOTIDE SEQUENCE</scope>
    <source>
        <strain evidence="3">R3-111a-1</strain>
    </source>
</reference>
<sequence>MRGLVSSPKCRESQPKHAATTGHHRDAAVPGGRAVWPRDVASTMGATHTRQPPWCARLAGRLGLPGTICSAAPPKSNQGFGLPLSPCHAIPKQLPLWNALPLWDGCDGQFSRPGKATGLEVTAANHHHKASWPCDPGKAAAGRHHHHRLRHQAFSSHTRNGLLGWPGLGLGSGPEDHHHRAPRKGGAESGWGGRACVRGGRKHAI</sequence>
<feature type="region of interest" description="Disordered" evidence="1">
    <location>
        <begin position="173"/>
        <end position="205"/>
    </location>
</feature>
<dbReference type="GeneID" id="20342429"/>
<accession>J3NL30</accession>
<reference evidence="3" key="5">
    <citation type="submission" date="2018-04" db="UniProtKB">
        <authorList>
            <consortium name="EnsemblFungi"/>
        </authorList>
    </citation>
    <scope>IDENTIFICATION</scope>
    <source>
        <strain evidence="3">R3-111a-1</strain>
    </source>
</reference>
<evidence type="ECO:0000313" key="2">
    <source>
        <dbReference type="EMBL" id="EJT81997.1"/>
    </source>
</evidence>
<feature type="region of interest" description="Disordered" evidence="1">
    <location>
        <begin position="1"/>
        <end position="34"/>
    </location>
</feature>
<evidence type="ECO:0000256" key="1">
    <source>
        <dbReference type="SAM" id="MobiDB-lite"/>
    </source>
</evidence>
<organism evidence="2">
    <name type="scientific">Gaeumannomyces tritici (strain R3-111a-1)</name>
    <name type="common">Wheat and barley take-all root rot fungus</name>
    <name type="synonym">Gaeumannomyces graminis var. tritici</name>
    <dbReference type="NCBI Taxonomy" id="644352"/>
    <lineage>
        <taxon>Eukaryota</taxon>
        <taxon>Fungi</taxon>
        <taxon>Dikarya</taxon>
        <taxon>Ascomycota</taxon>
        <taxon>Pezizomycotina</taxon>
        <taxon>Sordariomycetes</taxon>
        <taxon>Sordariomycetidae</taxon>
        <taxon>Magnaporthales</taxon>
        <taxon>Magnaporthaceae</taxon>
        <taxon>Gaeumannomyces</taxon>
    </lineage>
</organism>
<reference evidence="2" key="2">
    <citation type="submission" date="2010-07" db="EMBL/GenBank/DDBJ databases">
        <authorList>
            <consortium name="The Broad Institute Genome Sequencing Platform"/>
            <consortium name="Broad Institute Genome Sequencing Center for Infectious Disease"/>
            <person name="Ma L.-J."/>
            <person name="Dead R."/>
            <person name="Young S."/>
            <person name="Zeng Q."/>
            <person name="Koehrsen M."/>
            <person name="Alvarado L."/>
            <person name="Berlin A."/>
            <person name="Chapman S.B."/>
            <person name="Chen Z."/>
            <person name="Freedman E."/>
            <person name="Gellesch M."/>
            <person name="Goldberg J."/>
            <person name="Griggs A."/>
            <person name="Gujja S."/>
            <person name="Heilman E.R."/>
            <person name="Heiman D."/>
            <person name="Hepburn T."/>
            <person name="Howarth C."/>
            <person name="Jen D."/>
            <person name="Larson L."/>
            <person name="Mehta T."/>
            <person name="Neiman D."/>
            <person name="Pearson M."/>
            <person name="Roberts A."/>
            <person name="Saif S."/>
            <person name="Shea T."/>
            <person name="Shenoy N."/>
            <person name="Sisk P."/>
            <person name="Stolte C."/>
            <person name="Sykes S."/>
            <person name="Walk T."/>
            <person name="White J."/>
            <person name="Yandava C."/>
            <person name="Haas B."/>
            <person name="Nusbaum C."/>
            <person name="Birren B."/>
        </authorList>
    </citation>
    <scope>NUCLEOTIDE SEQUENCE</scope>
    <source>
        <strain evidence="2">R3-111a-1</strain>
    </source>
</reference>
<dbReference type="RefSeq" id="XP_009218006.1">
    <property type="nucleotide sequence ID" value="XM_009219742.1"/>
</dbReference>
<gene>
    <name evidence="3" type="primary">20342429</name>
    <name evidence="2" type="ORF">GGTG_01971</name>
</gene>